<protein>
    <submittedName>
        <fullName evidence="2">Uncharacterized protein</fullName>
    </submittedName>
</protein>
<evidence type="ECO:0000313" key="2">
    <source>
        <dbReference type="EMBL" id="KAK4826007.1"/>
    </source>
</evidence>
<evidence type="ECO:0000313" key="3">
    <source>
        <dbReference type="Proteomes" id="UP001333110"/>
    </source>
</evidence>
<comment type="caution">
    <text evidence="2">The sequence shown here is derived from an EMBL/GenBank/DDBJ whole genome shotgun (WGS) entry which is preliminary data.</text>
</comment>
<feature type="compositionally biased region" description="Basic and acidic residues" evidence="1">
    <location>
        <begin position="392"/>
        <end position="401"/>
    </location>
</feature>
<dbReference type="EMBL" id="JAUNZN010000002">
    <property type="protein sequence ID" value="KAK4826007.1"/>
    <property type="molecule type" value="Genomic_DNA"/>
</dbReference>
<keyword evidence="3" id="KW-1185">Reference proteome</keyword>
<feature type="region of interest" description="Disordered" evidence="1">
    <location>
        <begin position="379"/>
        <end position="403"/>
    </location>
</feature>
<sequence>MFNGWRLNHCPGQPVPMLDNPFGEEFFPNIQSKPPLAQFEALSSCPIACYLGEETNTHLTTTSFQVPQPLLTRLVLQTLHQLPCPSLDVLQHLNVSLVVRGPKLNTVFKVQPHQCRVQGHDHFPSPAGHTISDTSQDAIGLLGHLGTLLAHIQLAVDQHPQVLLCWTAFQPLFPKPVALHGVVVTQVQDLALRLVPLQSLPTLKQINTPAQLGVICKLTEGALDALIQIIDKDMKQNWPQHRALGNTTCGRLPTGFNSIHHHSLGPAIQPVFLPSKEYTCPSHEQPASPGECFVISHDDAKSHVGNISLLRQLRWKGVRHLCWSLWLFKDEREWVHYDSNHLSQHPWMQPISDILTAAELLLCRNDDCFCSTEANPGQGGFEGMQEKQSQNKHQEGKRRGEEETEIAMEICQRPCSMPLPAGDMSRTQATEAETGEVKLVLLVLFLGKANWRFQEALRLVSLKSSASCVSNRNTRVMTVLQDSRSCMCAKADHNNPPPPHDPRQQGEIITMKSLSCNTCQGEVQVTVLLGPAHILHPHSPAKQLHTSIRENPQLCAPLEQVCELMVTSDDCHIAAGQPLAPSVAPPALAPAEAQAAVGTSARQPPRGSGQWAQDGASPSGLRARPKAGSRKRLHPDGCHFPCARLLFTASCFLTDTPPGL</sequence>
<name>A0AAN7S2H2_MYCAM</name>
<dbReference type="Proteomes" id="UP001333110">
    <property type="component" value="Unassembled WGS sequence"/>
</dbReference>
<organism evidence="2 3">
    <name type="scientific">Mycteria americana</name>
    <name type="common">Wood stork</name>
    <dbReference type="NCBI Taxonomy" id="33587"/>
    <lineage>
        <taxon>Eukaryota</taxon>
        <taxon>Metazoa</taxon>
        <taxon>Chordata</taxon>
        <taxon>Craniata</taxon>
        <taxon>Vertebrata</taxon>
        <taxon>Euteleostomi</taxon>
        <taxon>Archelosauria</taxon>
        <taxon>Archosauria</taxon>
        <taxon>Dinosauria</taxon>
        <taxon>Saurischia</taxon>
        <taxon>Theropoda</taxon>
        <taxon>Coelurosauria</taxon>
        <taxon>Aves</taxon>
        <taxon>Neognathae</taxon>
        <taxon>Neoaves</taxon>
        <taxon>Aequornithes</taxon>
        <taxon>Ciconiiformes</taxon>
        <taxon>Ciconiidae</taxon>
        <taxon>Mycteria</taxon>
    </lineage>
</organism>
<gene>
    <name evidence="2" type="ORF">QYF61_003780</name>
</gene>
<evidence type="ECO:0000256" key="1">
    <source>
        <dbReference type="SAM" id="MobiDB-lite"/>
    </source>
</evidence>
<dbReference type="AlphaFoldDB" id="A0AAN7S2H2"/>
<feature type="region of interest" description="Disordered" evidence="1">
    <location>
        <begin position="590"/>
        <end position="632"/>
    </location>
</feature>
<feature type="compositionally biased region" description="Basic residues" evidence="1">
    <location>
        <begin position="623"/>
        <end position="632"/>
    </location>
</feature>
<proteinExistence type="predicted"/>
<reference evidence="2 3" key="1">
    <citation type="journal article" date="2023" name="J. Hered.">
        <title>Chromosome-level genome of the wood stork (Mycteria americana) provides insight into avian chromosome evolution.</title>
        <authorList>
            <person name="Flamio R. Jr."/>
            <person name="Ramstad K.M."/>
        </authorList>
    </citation>
    <scope>NUCLEOTIDE SEQUENCE [LARGE SCALE GENOMIC DNA]</scope>
    <source>
        <strain evidence="2">JAX WOST 10</strain>
    </source>
</reference>
<accession>A0AAN7S2H2</accession>